<evidence type="ECO:0000259" key="1">
    <source>
        <dbReference type="PROSITE" id="PS50206"/>
    </source>
</evidence>
<dbReference type="InterPro" id="IPR036873">
    <property type="entry name" value="Rhodanese-like_dom_sf"/>
</dbReference>
<feature type="domain" description="Rhodanese" evidence="1">
    <location>
        <begin position="22"/>
        <end position="111"/>
    </location>
</feature>
<dbReference type="PANTHER" id="PTHR43031:SF16">
    <property type="entry name" value="OXIDOREDUCTASE"/>
    <property type="match status" value="1"/>
</dbReference>
<comment type="caution">
    <text evidence="2">The sequence shown here is derived from an EMBL/GenBank/DDBJ whole genome shotgun (WGS) entry which is preliminary data.</text>
</comment>
<protein>
    <submittedName>
        <fullName evidence="2">Rhodanese-like domain-containing protein</fullName>
    </submittedName>
</protein>
<proteinExistence type="predicted"/>
<dbReference type="Proteomes" id="UP001464891">
    <property type="component" value="Unassembled WGS sequence"/>
</dbReference>
<dbReference type="CDD" id="cd00158">
    <property type="entry name" value="RHOD"/>
    <property type="match status" value="1"/>
</dbReference>
<dbReference type="Pfam" id="PF00581">
    <property type="entry name" value="Rhodanese"/>
    <property type="match status" value="1"/>
</dbReference>
<dbReference type="InterPro" id="IPR001763">
    <property type="entry name" value="Rhodanese-like_dom"/>
</dbReference>
<dbReference type="PROSITE" id="PS50206">
    <property type="entry name" value="RHODANESE_3"/>
    <property type="match status" value="1"/>
</dbReference>
<organism evidence="2 3">
    <name type="scientific">Trichocoleus desertorum GB2-A4</name>
    <dbReference type="NCBI Taxonomy" id="2933944"/>
    <lineage>
        <taxon>Bacteria</taxon>
        <taxon>Bacillati</taxon>
        <taxon>Cyanobacteriota</taxon>
        <taxon>Cyanophyceae</taxon>
        <taxon>Leptolyngbyales</taxon>
        <taxon>Trichocoleusaceae</taxon>
        <taxon>Trichocoleus</taxon>
    </lineage>
</organism>
<reference evidence="2 3" key="1">
    <citation type="submission" date="2022-04" db="EMBL/GenBank/DDBJ databases">
        <title>Positive selection, recombination, and allopatry shape intraspecific diversity of widespread and dominant cyanobacteria.</title>
        <authorList>
            <person name="Wei J."/>
            <person name="Shu W."/>
            <person name="Hu C."/>
        </authorList>
    </citation>
    <scope>NUCLEOTIDE SEQUENCE [LARGE SCALE GENOMIC DNA]</scope>
    <source>
        <strain evidence="2 3">GB2-A4</strain>
    </source>
</reference>
<accession>A0ABV0J932</accession>
<dbReference type="EMBL" id="JAMPKM010000008">
    <property type="protein sequence ID" value="MEP0818287.1"/>
    <property type="molecule type" value="Genomic_DNA"/>
</dbReference>
<dbReference type="InterPro" id="IPR050229">
    <property type="entry name" value="GlpE_sulfurtransferase"/>
</dbReference>
<dbReference type="Gene3D" id="3.40.250.10">
    <property type="entry name" value="Rhodanese-like domain"/>
    <property type="match status" value="1"/>
</dbReference>
<evidence type="ECO:0000313" key="3">
    <source>
        <dbReference type="Proteomes" id="UP001464891"/>
    </source>
</evidence>
<dbReference type="PANTHER" id="PTHR43031">
    <property type="entry name" value="FAD-DEPENDENT OXIDOREDUCTASE"/>
    <property type="match status" value="1"/>
</dbReference>
<keyword evidence="3" id="KW-1185">Reference proteome</keyword>
<name>A0ABV0J932_9CYAN</name>
<gene>
    <name evidence="2" type="ORF">NC998_14400</name>
</gene>
<dbReference type="SMART" id="SM00450">
    <property type="entry name" value="RHOD"/>
    <property type="match status" value="1"/>
</dbReference>
<dbReference type="SUPFAM" id="SSF52821">
    <property type="entry name" value="Rhodanese/Cell cycle control phosphatase"/>
    <property type="match status" value="1"/>
</dbReference>
<dbReference type="RefSeq" id="WP_199299267.1">
    <property type="nucleotide sequence ID" value="NZ_JAMPKM010000008.1"/>
</dbReference>
<evidence type="ECO:0000313" key="2">
    <source>
        <dbReference type="EMBL" id="MEP0818287.1"/>
    </source>
</evidence>
<sequence>MQFPQVRWITTAELAQWLSNPVRSQPLLLDARTQAEYAVSHLATAQQIDPIAPDLAALGQIDQATPLVVYCSIGYRSAKVAAQLAQAGFTQVYDLEGSIFQWANEARPLWQAEQPTTKVHPYNAQWGLLLKPEYRAELQEELPLD</sequence>